<dbReference type="RefSeq" id="WP_176268156.1">
    <property type="nucleotide sequence ID" value="NZ_JABWGV010000006.1"/>
</dbReference>
<dbReference type="Proteomes" id="UP000561438">
    <property type="component" value="Unassembled WGS sequence"/>
</dbReference>
<name>A0A850H5A2_9SPHN</name>
<evidence type="ECO:0000313" key="2">
    <source>
        <dbReference type="Proteomes" id="UP000561438"/>
    </source>
</evidence>
<evidence type="ECO:0000313" key="1">
    <source>
        <dbReference type="EMBL" id="NVD45840.1"/>
    </source>
</evidence>
<dbReference type="AlphaFoldDB" id="A0A850H5A2"/>
<comment type="caution">
    <text evidence="1">The sequence shown here is derived from an EMBL/GenBank/DDBJ whole genome shotgun (WGS) entry which is preliminary data.</text>
</comment>
<proteinExistence type="predicted"/>
<protein>
    <submittedName>
        <fullName evidence="1">GIY-YIG nuclease family protein</fullName>
    </submittedName>
</protein>
<keyword evidence="2" id="KW-1185">Reference proteome</keyword>
<organism evidence="1 2">
    <name type="scientific">Qipengyuania atrilutea</name>
    <dbReference type="NCBI Taxonomy" id="2744473"/>
    <lineage>
        <taxon>Bacteria</taxon>
        <taxon>Pseudomonadati</taxon>
        <taxon>Pseudomonadota</taxon>
        <taxon>Alphaproteobacteria</taxon>
        <taxon>Sphingomonadales</taxon>
        <taxon>Erythrobacteraceae</taxon>
        <taxon>Qipengyuania</taxon>
    </lineage>
</organism>
<dbReference type="EMBL" id="JABWGV010000006">
    <property type="protein sequence ID" value="NVD45840.1"/>
    <property type="molecule type" value="Genomic_DNA"/>
</dbReference>
<sequence>MKPDVTLLEDTRPPVKGIMERLAEQKRNKPKGAIYYVSAGHEGPIKIGFAGCSSGLSERLRGLQTACPYHLVALAAREGSVFDEGQLHERFAKSRLRGEWFMRTPQLMKHIEATQRRKDCQKMMRFISDFCLPEQIVIRGIRGGPDERRQMAMFGPYADPPEVRIV</sequence>
<dbReference type="Pfam" id="PF13455">
    <property type="entry name" value="MUG113"/>
    <property type="match status" value="1"/>
</dbReference>
<gene>
    <name evidence="1" type="ORF">HUV48_12565</name>
</gene>
<accession>A0A850H5A2</accession>
<reference evidence="1 2" key="1">
    <citation type="submission" date="2020-06" db="EMBL/GenBank/DDBJ databases">
        <title>Altererythrobacter sp. HHU K3-1.</title>
        <authorList>
            <person name="Zhang D."/>
            <person name="Xue H."/>
        </authorList>
    </citation>
    <scope>NUCLEOTIDE SEQUENCE [LARGE SCALE GENOMIC DNA]</scope>
    <source>
        <strain evidence="1 2">HHU K3-1</strain>
    </source>
</reference>